<keyword evidence="11" id="KW-1185">Reference proteome</keyword>
<dbReference type="InterPro" id="IPR035906">
    <property type="entry name" value="MetI-like_sf"/>
</dbReference>
<dbReference type="GO" id="GO:0042956">
    <property type="term" value="P:maltodextrin transmembrane transport"/>
    <property type="evidence" value="ECO:0007669"/>
    <property type="project" value="TreeGrafter"/>
</dbReference>
<evidence type="ECO:0000256" key="1">
    <source>
        <dbReference type="ARBA" id="ARBA00004651"/>
    </source>
</evidence>
<evidence type="ECO:0000259" key="9">
    <source>
        <dbReference type="PROSITE" id="PS50928"/>
    </source>
</evidence>
<dbReference type="Gene3D" id="1.10.3720.10">
    <property type="entry name" value="MetI-like"/>
    <property type="match status" value="1"/>
</dbReference>
<dbReference type="Proteomes" id="UP000774000">
    <property type="component" value="Unassembled WGS sequence"/>
</dbReference>
<comment type="subcellular location">
    <subcellularLocation>
        <location evidence="1 8">Cell membrane</location>
        <topology evidence="1 8">Multi-pass membrane protein</topology>
    </subcellularLocation>
</comment>
<dbReference type="PANTHER" id="PTHR32243">
    <property type="entry name" value="MALTOSE TRANSPORT SYSTEM PERMEASE-RELATED"/>
    <property type="match status" value="1"/>
</dbReference>
<gene>
    <name evidence="10" type="ORF">JOC47_002446</name>
</gene>
<proteinExistence type="inferred from homology"/>
<dbReference type="AlphaFoldDB" id="A0A938XYF3"/>
<dbReference type="EMBL" id="JAFBDQ010000014">
    <property type="protein sequence ID" value="MBM7557580.1"/>
    <property type="molecule type" value="Genomic_DNA"/>
</dbReference>
<feature type="transmembrane region" description="Helical" evidence="8">
    <location>
        <begin position="120"/>
        <end position="142"/>
    </location>
</feature>
<evidence type="ECO:0000256" key="6">
    <source>
        <dbReference type="ARBA" id="ARBA00022989"/>
    </source>
</evidence>
<sequence length="290" mass="32100">MAQIKEDDGFLTAEQKSNLGLIASYGVVIVMIIIALYPTIWILSASINPNNSLSSSSLIPAGATLDNFKELIFSNDYPFFVWYWNSIKLGVLSSIIAVMLTAMSGYIYAKLDFWGREYGLMLFLVIQMFPPMMAIVAIYVLLSMFGLLDTHTGLLIIYTGGAVPFASWMLKGYFDSIPTSLIHAAKIDGASQFRIFWQIMLPLAKPMLAVVAMFNFIRPFSDFILASLLLQSQEQLTLAVGLYRMVASQFSQDWTMFAAGAVISAIPVMVLFLSMQQYFISGLSAGATKE</sequence>
<keyword evidence="4" id="KW-0762">Sugar transport</keyword>
<keyword evidence="3" id="KW-1003">Cell membrane</keyword>
<dbReference type="PROSITE" id="PS50928">
    <property type="entry name" value="ABC_TM1"/>
    <property type="match status" value="1"/>
</dbReference>
<dbReference type="CDD" id="cd06261">
    <property type="entry name" value="TM_PBP2"/>
    <property type="match status" value="1"/>
</dbReference>
<dbReference type="PANTHER" id="PTHR32243:SF34">
    <property type="entry name" value="GALACTOOLIGOSACCHARIDES TRANSPORT SYSTEM PERMEASE PROTEIN GANQ"/>
    <property type="match status" value="1"/>
</dbReference>
<protein>
    <submittedName>
        <fullName evidence="10">Arabinogalactan oligomer/maltooligosaccharide transport system permease protein</fullName>
    </submittedName>
</protein>
<keyword evidence="6 8" id="KW-1133">Transmembrane helix</keyword>
<evidence type="ECO:0000256" key="2">
    <source>
        <dbReference type="ARBA" id="ARBA00022448"/>
    </source>
</evidence>
<dbReference type="FunFam" id="1.10.3720.10:FF:000034">
    <property type="entry name" value="Sugar ABC transporter permease"/>
    <property type="match status" value="1"/>
</dbReference>
<organism evidence="10 11">
    <name type="scientific">Halanaerobacter jeridensis</name>
    <dbReference type="NCBI Taxonomy" id="706427"/>
    <lineage>
        <taxon>Bacteria</taxon>
        <taxon>Bacillati</taxon>
        <taxon>Bacillota</taxon>
        <taxon>Clostridia</taxon>
        <taxon>Halanaerobiales</taxon>
        <taxon>Halobacteroidaceae</taxon>
        <taxon>Halanaerobacter</taxon>
    </lineage>
</organism>
<feature type="transmembrane region" description="Helical" evidence="8">
    <location>
        <begin position="255"/>
        <end position="275"/>
    </location>
</feature>
<evidence type="ECO:0000313" key="11">
    <source>
        <dbReference type="Proteomes" id="UP000774000"/>
    </source>
</evidence>
<evidence type="ECO:0000256" key="3">
    <source>
        <dbReference type="ARBA" id="ARBA00022475"/>
    </source>
</evidence>
<comment type="similarity">
    <text evidence="8">Belongs to the binding-protein-dependent transport system permease family.</text>
</comment>
<name>A0A938XYF3_9FIRM</name>
<dbReference type="GO" id="GO:0005886">
    <property type="term" value="C:plasma membrane"/>
    <property type="evidence" value="ECO:0007669"/>
    <property type="project" value="UniProtKB-SubCell"/>
</dbReference>
<feature type="transmembrane region" description="Helical" evidence="8">
    <location>
        <begin position="21"/>
        <end position="43"/>
    </location>
</feature>
<evidence type="ECO:0000256" key="7">
    <source>
        <dbReference type="ARBA" id="ARBA00023136"/>
    </source>
</evidence>
<reference evidence="10" key="1">
    <citation type="submission" date="2021-01" db="EMBL/GenBank/DDBJ databases">
        <title>Genomic Encyclopedia of Type Strains, Phase IV (KMG-IV): sequencing the most valuable type-strain genomes for metagenomic binning, comparative biology and taxonomic classification.</title>
        <authorList>
            <person name="Goeker M."/>
        </authorList>
    </citation>
    <scope>NUCLEOTIDE SEQUENCE</scope>
    <source>
        <strain evidence="10">DSM 23230</strain>
    </source>
</reference>
<dbReference type="InterPro" id="IPR000515">
    <property type="entry name" value="MetI-like"/>
</dbReference>
<dbReference type="GO" id="GO:0015423">
    <property type="term" value="F:ABC-type maltose transporter activity"/>
    <property type="evidence" value="ECO:0007669"/>
    <property type="project" value="TreeGrafter"/>
</dbReference>
<evidence type="ECO:0000256" key="5">
    <source>
        <dbReference type="ARBA" id="ARBA00022692"/>
    </source>
</evidence>
<keyword evidence="5 8" id="KW-0812">Transmembrane</keyword>
<dbReference type="SUPFAM" id="SSF161098">
    <property type="entry name" value="MetI-like"/>
    <property type="match status" value="1"/>
</dbReference>
<evidence type="ECO:0000256" key="4">
    <source>
        <dbReference type="ARBA" id="ARBA00022597"/>
    </source>
</evidence>
<evidence type="ECO:0000313" key="10">
    <source>
        <dbReference type="EMBL" id="MBM7557580.1"/>
    </source>
</evidence>
<feature type="transmembrane region" description="Helical" evidence="8">
    <location>
        <begin position="195"/>
        <end position="217"/>
    </location>
</feature>
<dbReference type="Pfam" id="PF00528">
    <property type="entry name" value="BPD_transp_1"/>
    <property type="match status" value="1"/>
</dbReference>
<feature type="domain" description="ABC transmembrane type-1" evidence="9">
    <location>
        <begin position="83"/>
        <end position="275"/>
    </location>
</feature>
<keyword evidence="7 8" id="KW-0472">Membrane</keyword>
<feature type="transmembrane region" description="Helical" evidence="8">
    <location>
        <begin position="154"/>
        <end position="174"/>
    </location>
</feature>
<comment type="caution">
    <text evidence="10">The sequence shown here is derived from an EMBL/GenBank/DDBJ whole genome shotgun (WGS) entry which is preliminary data.</text>
</comment>
<keyword evidence="2 8" id="KW-0813">Transport</keyword>
<evidence type="ECO:0000256" key="8">
    <source>
        <dbReference type="RuleBase" id="RU363032"/>
    </source>
</evidence>
<dbReference type="InterPro" id="IPR050901">
    <property type="entry name" value="BP-dep_ABC_trans_perm"/>
</dbReference>
<accession>A0A938XYF3</accession>
<feature type="transmembrane region" description="Helical" evidence="8">
    <location>
        <begin position="87"/>
        <end position="108"/>
    </location>
</feature>